<accession>A0ABY7DWI8</accession>
<sequence>MMATMDLGAQGVDEEVTELAEHIKERIWQDPLAADLQWSLFLAALCNYRYDTRKMVSEVPALSRLSRECHKLPNKQLELIKWVLDARTFVLNNVGSSKFSDIKKLTGHLFKVPKPNFIFEVQPSAVADERFEQIRDGRGLMYAYHGSRLENFFSILHNGLALHMNKMSVFGEGTYLSSELSVSLIYSPQGGGWDHSELGNSLSCVAVCEMIDAPSVKCQDKPYTTEKGSSVVAARARANAGPSEGGDVPEKYYVVQNNEVMRVKYLLVYGQKTASHKCLDTSIC</sequence>
<dbReference type="PROSITE" id="PS51059">
    <property type="entry name" value="PARP_CATALYTIC"/>
    <property type="match status" value="1"/>
</dbReference>
<dbReference type="SUPFAM" id="SSF56399">
    <property type="entry name" value="ADP-ribosylation"/>
    <property type="match status" value="1"/>
</dbReference>
<feature type="domain" description="PARP catalytic" evidence="7">
    <location>
        <begin position="71"/>
        <end position="278"/>
    </location>
</feature>
<evidence type="ECO:0000259" key="7">
    <source>
        <dbReference type="PROSITE" id="PS51059"/>
    </source>
</evidence>
<keyword evidence="4 6" id="KW-0520">NAD</keyword>
<evidence type="ECO:0000256" key="1">
    <source>
        <dbReference type="ARBA" id="ARBA00022676"/>
    </source>
</evidence>
<keyword evidence="1 6" id="KW-0328">Glycosyltransferase</keyword>
<organism evidence="8 9">
    <name type="scientific">Mya arenaria</name>
    <name type="common">Soft-shell clam</name>
    <dbReference type="NCBI Taxonomy" id="6604"/>
    <lineage>
        <taxon>Eukaryota</taxon>
        <taxon>Metazoa</taxon>
        <taxon>Spiralia</taxon>
        <taxon>Lophotrochozoa</taxon>
        <taxon>Mollusca</taxon>
        <taxon>Bivalvia</taxon>
        <taxon>Autobranchia</taxon>
        <taxon>Heteroconchia</taxon>
        <taxon>Euheterodonta</taxon>
        <taxon>Imparidentia</taxon>
        <taxon>Neoheterodontei</taxon>
        <taxon>Myida</taxon>
        <taxon>Myoidea</taxon>
        <taxon>Myidae</taxon>
        <taxon>Mya</taxon>
    </lineage>
</organism>
<dbReference type="Pfam" id="PF00644">
    <property type="entry name" value="PARP"/>
    <property type="match status" value="1"/>
</dbReference>
<proteinExistence type="inferred from homology"/>
<evidence type="ECO:0000256" key="3">
    <source>
        <dbReference type="ARBA" id="ARBA00022695"/>
    </source>
</evidence>
<evidence type="ECO:0000256" key="4">
    <source>
        <dbReference type="ARBA" id="ARBA00023027"/>
    </source>
</evidence>
<dbReference type="PANTHER" id="PTHR21328">
    <property type="entry name" value="POLY ADP-RIBOSE POLYMERASE FAMILY, MEMBER PARP"/>
    <property type="match status" value="1"/>
</dbReference>
<evidence type="ECO:0000313" key="8">
    <source>
        <dbReference type="EMBL" id="WAR01015.1"/>
    </source>
</evidence>
<evidence type="ECO:0000256" key="5">
    <source>
        <dbReference type="ARBA" id="ARBA00024347"/>
    </source>
</evidence>
<feature type="non-terminal residue" evidence="8">
    <location>
        <position position="284"/>
    </location>
</feature>
<gene>
    <name evidence="8" type="ORF">MAR_025387</name>
</gene>
<comment type="similarity">
    <text evidence="5">Belongs to the ARTD/PARP family.</text>
</comment>
<dbReference type="Gene3D" id="3.90.228.10">
    <property type="match status" value="1"/>
</dbReference>
<keyword evidence="9" id="KW-1185">Reference proteome</keyword>
<protein>
    <recommendedName>
        <fullName evidence="6">Poly [ADP-ribose] polymerase</fullName>
        <shortName evidence="6">PARP</shortName>
        <ecNumber evidence="6">2.4.2.-</ecNumber>
    </recommendedName>
</protein>
<evidence type="ECO:0000256" key="6">
    <source>
        <dbReference type="RuleBase" id="RU362114"/>
    </source>
</evidence>
<keyword evidence="3" id="KW-0548">Nucleotidyltransferase</keyword>
<dbReference type="InterPro" id="IPR012317">
    <property type="entry name" value="Poly(ADP-ribose)pol_cat_dom"/>
</dbReference>
<dbReference type="Pfam" id="PF18084">
    <property type="entry name" value="ARTD15_N"/>
    <property type="match status" value="1"/>
</dbReference>
<dbReference type="Proteomes" id="UP001164746">
    <property type="component" value="Chromosome 3"/>
</dbReference>
<dbReference type="InterPro" id="IPR041400">
    <property type="entry name" value="PARP16_N"/>
</dbReference>
<dbReference type="EMBL" id="CP111014">
    <property type="protein sequence ID" value="WAR01015.1"/>
    <property type="molecule type" value="Genomic_DNA"/>
</dbReference>
<evidence type="ECO:0000313" key="9">
    <source>
        <dbReference type="Proteomes" id="UP001164746"/>
    </source>
</evidence>
<dbReference type="InterPro" id="IPR051838">
    <property type="entry name" value="ARTD_PARP"/>
</dbReference>
<dbReference type="EC" id="2.4.2.-" evidence="6"/>
<evidence type="ECO:0000256" key="2">
    <source>
        <dbReference type="ARBA" id="ARBA00022679"/>
    </source>
</evidence>
<keyword evidence="2 6" id="KW-0808">Transferase</keyword>
<name>A0ABY7DWI8_MYAAR</name>
<reference evidence="8" key="1">
    <citation type="submission" date="2022-11" db="EMBL/GenBank/DDBJ databases">
        <title>Centuries of genome instability and evolution in soft-shell clam transmissible cancer (bioRxiv).</title>
        <authorList>
            <person name="Hart S.F.M."/>
            <person name="Yonemitsu M.A."/>
            <person name="Giersch R.M."/>
            <person name="Beal B.F."/>
            <person name="Arriagada G."/>
            <person name="Davis B.W."/>
            <person name="Ostrander E.A."/>
            <person name="Goff S.P."/>
            <person name="Metzger M.J."/>
        </authorList>
    </citation>
    <scope>NUCLEOTIDE SEQUENCE</scope>
    <source>
        <strain evidence="8">MELC-2E11</strain>
        <tissue evidence="8">Siphon/mantle</tissue>
    </source>
</reference>